<evidence type="ECO:0000313" key="2">
    <source>
        <dbReference type="Proteomes" id="UP001142153"/>
    </source>
</evidence>
<accession>A0ABT4PTI8</accession>
<dbReference type="RefSeq" id="WP_269894534.1">
    <property type="nucleotide sequence ID" value="NZ_JAPZPY010000005.1"/>
</dbReference>
<dbReference type="EMBL" id="JAPZPY010000005">
    <property type="protein sequence ID" value="MCZ8379863.1"/>
    <property type="molecule type" value="Genomic_DNA"/>
</dbReference>
<reference evidence="1" key="1">
    <citation type="submission" date="2022-12" db="EMBL/GenBank/DDBJ databases">
        <authorList>
            <person name="Deng Y."/>
            <person name="Zhang Y.-Q."/>
        </authorList>
    </citation>
    <scope>NUCLEOTIDE SEQUENCE</scope>
    <source>
        <strain evidence="1">CPCC 205372</strain>
    </source>
</reference>
<proteinExistence type="predicted"/>
<dbReference type="Proteomes" id="UP001142153">
    <property type="component" value="Unassembled WGS sequence"/>
</dbReference>
<organism evidence="1 2">
    <name type="scientific">Mycobacterium hippophais</name>
    <dbReference type="NCBI Taxonomy" id="3016340"/>
    <lineage>
        <taxon>Bacteria</taxon>
        <taxon>Bacillati</taxon>
        <taxon>Actinomycetota</taxon>
        <taxon>Actinomycetes</taxon>
        <taxon>Mycobacteriales</taxon>
        <taxon>Mycobacteriaceae</taxon>
        <taxon>Mycobacterium</taxon>
    </lineage>
</organism>
<gene>
    <name evidence="1" type="ORF">O6P37_13395</name>
</gene>
<comment type="caution">
    <text evidence="1">The sequence shown here is derived from an EMBL/GenBank/DDBJ whole genome shotgun (WGS) entry which is preliminary data.</text>
</comment>
<name>A0ABT4PTI8_9MYCO</name>
<evidence type="ECO:0000313" key="1">
    <source>
        <dbReference type="EMBL" id="MCZ8379863.1"/>
    </source>
</evidence>
<keyword evidence="2" id="KW-1185">Reference proteome</keyword>
<sequence>MEHVIARLTAPLPVEVLGRAGVGRRTVTAALRDAGLTVVDGSGAELAVLVIAEALKPEDMAAVAAARAPVLIVLNKADLSGAAGGGPMARAQVLAADCRARTGVPAVPLIGLLAGAAPDAELVAALDVLVHHPADLRSTDAFLDSGHRLGRAMRERLLARLDRFGIAHAVLALGRGADRETLPGMLRRLSGIDGVLAAIDQVAAPLRYRRMRSALAELEALAVRSGDERLSDFLAADDTVLAVMAAAVDVVSAAGLTVDPADDRAAHLRRAVQWRRYGRGPVGAVHRECAADICRGSMRLLEIGRGAP</sequence>
<protein>
    <submittedName>
        <fullName evidence="1">Uncharacterized protein</fullName>
    </submittedName>
</protein>